<evidence type="ECO:0000256" key="9">
    <source>
        <dbReference type="HAMAP-Rule" id="MF_00148"/>
    </source>
</evidence>
<comment type="function">
    <text evidence="2 9 11">Excises uracil residues from the DNA which can arise as a result of misincorporation of dUMP residues by DNA polymerase or due to deamination of cytosine.</text>
</comment>
<dbReference type="CDD" id="cd10027">
    <property type="entry name" value="UDG-F1-like"/>
    <property type="match status" value="1"/>
</dbReference>
<dbReference type="GO" id="GO:0004844">
    <property type="term" value="F:uracil DNA N-glycosylase activity"/>
    <property type="evidence" value="ECO:0007669"/>
    <property type="project" value="UniProtKB-UniRule"/>
</dbReference>
<evidence type="ECO:0000256" key="7">
    <source>
        <dbReference type="ARBA" id="ARBA00022801"/>
    </source>
</evidence>
<dbReference type="Proteomes" id="UP000245838">
    <property type="component" value="Chromosome sggmmb4_Chromosome"/>
</dbReference>
<evidence type="ECO:0000256" key="8">
    <source>
        <dbReference type="ARBA" id="ARBA00023204"/>
    </source>
</evidence>
<organism evidence="13 14">
    <name type="scientific">Sodalis glossinidius (strain morsitans)</name>
    <dbReference type="NCBI Taxonomy" id="343509"/>
    <lineage>
        <taxon>Bacteria</taxon>
        <taxon>Pseudomonadati</taxon>
        <taxon>Pseudomonadota</taxon>
        <taxon>Gammaproteobacteria</taxon>
        <taxon>Enterobacterales</taxon>
        <taxon>Bruguierivoracaceae</taxon>
        <taxon>Sodalis</taxon>
    </lineage>
</organism>
<dbReference type="NCBIfam" id="NF003591">
    <property type="entry name" value="PRK05254.1-4"/>
    <property type="match status" value="1"/>
</dbReference>
<comment type="similarity">
    <text evidence="3 9 11">Belongs to the uracil-DNA glycosylase (UDG) superfamily. UNG family.</text>
</comment>
<protein>
    <recommendedName>
        <fullName evidence="5 9">Uracil-DNA glycosylase</fullName>
        <shortName evidence="9">UDG</shortName>
        <ecNumber evidence="4 9">3.2.2.27</ecNumber>
    </recommendedName>
</protein>
<dbReference type="InterPro" id="IPR036895">
    <property type="entry name" value="Uracil-DNA_glycosylase-like_sf"/>
</dbReference>
<evidence type="ECO:0000259" key="12">
    <source>
        <dbReference type="SMART" id="SM00986"/>
    </source>
</evidence>
<dbReference type="NCBIfam" id="TIGR00628">
    <property type="entry name" value="ung"/>
    <property type="match status" value="1"/>
</dbReference>
<feature type="active site" description="Proton acceptor" evidence="9 10">
    <location>
        <position position="64"/>
    </location>
</feature>
<keyword evidence="7 9" id="KW-0378">Hydrolase</keyword>
<dbReference type="NCBIfam" id="NF003592">
    <property type="entry name" value="PRK05254.1-5"/>
    <property type="match status" value="1"/>
</dbReference>
<comment type="catalytic activity">
    <reaction evidence="1 9 11">
        <text>Hydrolyzes single-stranded DNA or mismatched double-stranded DNA and polynucleotides, releasing free uracil.</text>
        <dbReference type="EC" id="3.2.2.27"/>
    </reaction>
</comment>
<dbReference type="FunFam" id="3.40.470.10:FF:000001">
    <property type="entry name" value="Uracil-DNA glycosylase"/>
    <property type="match status" value="1"/>
</dbReference>
<dbReference type="OrthoDB" id="9804372at2"/>
<reference evidence="13 14" key="1">
    <citation type="submission" date="2015-05" db="EMBL/GenBank/DDBJ databases">
        <authorList>
            <person name="Goodhead I."/>
        </authorList>
    </citation>
    <scope>NUCLEOTIDE SEQUENCE [LARGE SCALE GENOMIC DNA]</scope>
    <source>
        <strain evidence="14">morsitans</strain>
    </source>
</reference>
<sequence>MTQMLTWRDALAQEKTLPYFQETLAFVARERAAGMTVYPPAKDVFNAFRFTELNAVKVVILGQDPYHGPNQAHGLSFSVKPGVPAPPSLVNIYKELASDIPGFVIPNHGCLQSWAQQGVMLLNTVLTVEAGKAHSHASLGWETFTDKVIKVLNAQREGIVFLLWGSHAQKKGTIIDPKRHHVLKAPHPSPLSAHRGFLGCRHFSRANALLEQQGQQPIDWTPTLPAA</sequence>
<dbReference type="SUPFAM" id="SSF52141">
    <property type="entry name" value="Uracil-DNA glycosylase-like"/>
    <property type="match status" value="1"/>
</dbReference>
<dbReference type="AlphaFoldDB" id="A0A193QLA1"/>
<dbReference type="PROSITE" id="PS00130">
    <property type="entry name" value="U_DNA_GLYCOSYLASE"/>
    <property type="match status" value="1"/>
</dbReference>
<dbReference type="HAMAP" id="MF_00148">
    <property type="entry name" value="UDG"/>
    <property type="match status" value="1"/>
</dbReference>
<dbReference type="Gene3D" id="3.40.470.10">
    <property type="entry name" value="Uracil-DNA glycosylase-like domain"/>
    <property type="match status" value="1"/>
</dbReference>
<keyword evidence="8 9" id="KW-0234">DNA repair</keyword>
<name>A0A193QLA1_SODGM</name>
<dbReference type="EMBL" id="LN854557">
    <property type="protein sequence ID" value="CRL45984.1"/>
    <property type="molecule type" value="Genomic_DNA"/>
</dbReference>
<dbReference type="NCBIfam" id="NF003589">
    <property type="entry name" value="PRK05254.1-2"/>
    <property type="match status" value="1"/>
</dbReference>
<evidence type="ECO:0000256" key="11">
    <source>
        <dbReference type="RuleBase" id="RU003780"/>
    </source>
</evidence>
<evidence type="ECO:0000256" key="3">
    <source>
        <dbReference type="ARBA" id="ARBA00008184"/>
    </source>
</evidence>
<dbReference type="RefSeq" id="WP_011411621.1">
    <property type="nucleotide sequence ID" value="NC_007712.1"/>
</dbReference>
<dbReference type="InterPro" id="IPR002043">
    <property type="entry name" value="UDG_fam1"/>
</dbReference>
<evidence type="ECO:0000256" key="10">
    <source>
        <dbReference type="PROSITE-ProRule" id="PRU10072"/>
    </source>
</evidence>
<keyword evidence="9" id="KW-0963">Cytoplasm</keyword>
<evidence type="ECO:0000256" key="4">
    <source>
        <dbReference type="ARBA" id="ARBA00012030"/>
    </source>
</evidence>
<feature type="domain" description="Uracil-DNA glycosylase-like" evidence="12">
    <location>
        <begin position="49"/>
        <end position="210"/>
    </location>
</feature>
<dbReference type="PANTHER" id="PTHR11264:SF0">
    <property type="entry name" value="URACIL-DNA GLYCOSYLASE"/>
    <property type="match status" value="1"/>
</dbReference>
<comment type="subcellular location">
    <subcellularLocation>
        <location evidence="9">Cytoplasm</location>
    </subcellularLocation>
</comment>
<evidence type="ECO:0000313" key="13">
    <source>
        <dbReference type="EMBL" id="CRL45984.1"/>
    </source>
</evidence>
<dbReference type="SMART" id="SM00987">
    <property type="entry name" value="UreE_C"/>
    <property type="match status" value="1"/>
</dbReference>
<dbReference type="PANTHER" id="PTHR11264">
    <property type="entry name" value="URACIL-DNA GLYCOSYLASE"/>
    <property type="match status" value="1"/>
</dbReference>
<accession>A0A193QLA1</accession>
<dbReference type="InterPro" id="IPR018085">
    <property type="entry name" value="Ura-DNA_Glyclase_AS"/>
</dbReference>
<evidence type="ECO:0000256" key="6">
    <source>
        <dbReference type="ARBA" id="ARBA00022763"/>
    </source>
</evidence>
<dbReference type="NCBIfam" id="NF003588">
    <property type="entry name" value="PRK05254.1-1"/>
    <property type="match status" value="1"/>
</dbReference>
<evidence type="ECO:0000256" key="2">
    <source>
        <dbReference type="ARBA" id="ARBA00002631"/>
    </source>
</evidence>
<dbReference type="GO" id="GO:0005737">
    <property type="term" value="C:cytoplasm"/>
    <property type="evidence" value="ECO:0007669"/>
    <property type="project" value="UniProtKB-SubCell"/>
</dbReference>
<evidence type="ECO:0000256" key="5">
    <source>
        <dbReference type="ARBA" id="ARBA00018429"/>
    </source>
</evidence>
<dbReference type="InterPro" id="IPR005122">
    <property type="entry name" value="Uracil-DNA_glycosylase-like"/>
</dbReference>
<dbReference type="Pfam" id="PF03167">
    <property type="entry name" value="UDG"/>
    <property type="match status" value="1"/>
</dbReference>
<dbReference type="KEGG" id="sgl:SG1797"/>
<dbReference type="SMR" id="A0A193QLA1"/>
<dbReference type="GO" id="GO:0097510">
    <property type="term" value="P:base-excision repair, AP site formation via deaminated base removal"/>
    <property type="evidence" value="ECO:0007669"/>
    <property type="project" value="TreeGrafter"/>
</dbReference>
<dbReference type="EC" id="3.2.2.27" evidence="4 9"/>
<evidence type="ECO:0000313" key="14">
    <source>
        <dbReference type="Proteomes" id="UP000245838"/>
    </source>
</evidence>
<gene>
    <name evidence="9 13" type="primary">ung</name>
    <name evidence="13" type="ORF">SGGMMB4_04186</name>
</gene>
<keyword evidence="6 9" id="KW-0227">DNA damage</keyword>
<dbReference type="SMART" id="SM00986">
    <property type="entry name" value="UDG"/>
    <property type="match status" value="1"/>
</dbReference>
<proteinExistence type="inferred from homology"/>
<evidence type="ECO:0000256" key="1">
    <source>
        <dbReference type="ARBA" id="ARBA00001400"/>
    </source>
</evidence>